<sequence length="279" mass="31853">METLDPKEQAYVASERARIEHADAALQAERAQIEPDANKAILQYFASVNSVYYYESTRFLLGQKVRSSVFDGSYACSPYLLADCASQALLLIAEQNAEDHISSDEARVITAQQRVELERNLKDLVHTLLSDNSINLSYCEPPFTMDEATIEKINTFKNKVQKIAEQFMLEQSTTYDVRTSVQRFMREVSDSAEDDQEGRALIAQIMQSLLEQINTRCIPIETSYEEPKTDETATEYFVWVLKSAEDKKKNCKERNTLLTKEADKLIADYPAHFPHLSPR</sequence>
<evidence type="ECO:0000313" key="2">
    <source>
        <dbReference type="Proteomes" id="UP000231530"/>
    </source>
</evidence>
<accession>A0A2H0TXQ4</accession>
<comment type="caution">
    <text evidence="1">The sequence shown here is derived from an EMBL/GenBank/DDBJ whole genome shotgun (WGS) entry which is preliminary data.</text>
</comment>
<protein>
    <submittedName>
        <fullName evidence="1">Uncharacterized protein</fullName>
    </submittedName>
</protein>
<gene>
    <name evidence="1" type="ORF">COU32_02945</name>
</gene>
<dbReference type="Proteomes" id="UP000231530">
    <property type="component" value="Unassembled WGS sequence"/>
</dbReference>
<organism evidence="1 2">
    <name type="scientific">Candidatus Magasanikbacteria bacterium CG10_big_fil_rev_8_21_14_0_10_42_10</name>
    <dbReference type="NCBI Taxonomy" id="1974649"/>
    <lineage>
        <taxon>Bacteria</taxon>
        <taxon>Candidatus Magasanikiibacteriota</taxon>
    </lineage>
</organism>
<dbReference type="AlphaFoldDB" id="A0A2H0TXQ4"/>
<reference evidence="2" key="1">
    <citation type="submission" date="2017-09" db="EMBL/GenBank/DDBJ databases">
        <title>Depth-based differentiation of microbial function through sediment-hosted aquifers and enrichment of novel symbionts in the deep terrestrial subsurface.</title>
        <authorList>
            <person name="Probst A.J."/>
            <person name="Ladd B."/>
            <person name="Jarett J.K."/>
            <person name="Geller-Mcgrath D.E."/>
            <person name="Sieber C.M.K."/>
            <person name="Emerson J.B."/>
            <person name="Anantharaman K."/>
            <person name="Thomas B.C."/>
            <person name="Malmstrom R."/>
            <person name="Stieglmeier M."/>
            <person name="Klingl A."/>
            <person name="Woyke T."/>
            <person name="Ryan C.M."/>
            <person name="Banfield J.F."/>
        </authorList>
    </citation>
    <scope>NUCLEOTIDE SEQUENCE [LARGE SCALE GENOMIC DNA]</scope>
</reference>
<name>A0A2H0TXQ4_9BACT</name>
<evidence type="ECO:0000313" key="1">
    <source>
        <dbReference type="EMBL" id="PIR76286.1"/>
    </source>
</evidence>
<dbReference type="EMBL" id="PFBY01000034">
    <property type="protein sequence ID" value="PIR76286.1"/>
    <property type="molecule type" value="Genomic_DNA"/>
</dbReference>
<proteinExistence type="predicted"/>